<evidence type="ECO:0000313" key="10">
    <source>
        <dbReference type="EMBL" id="OGD87390.1"/>
    </source>
</evidence>
<dbReference type="Pfam" id="PF00230">
    <property type="entry name" value="MIP"/>
    <property type="match status" value="1"/>
</dbReference>
<dbReference type="InterPro" id="IPR034294">
    <property type="entry name" value="Aquaporin_transptr"/>
</dbReference>
<reference evidence="10 11" key="1">
    <citation type="journal article" date="2016" name="Nat. Commun.">
        <title>Thousands of microbial genomes shed light on interconnected biogeochemical processes in an aquifer system.</title>
        <authorList>
            <person name="Anantharaman K."/>
            <person name="Brown C.T."/>
            <person name="Hug L.A."/>
            <person name="Sharon I."/>
            <person name="Castelle C.J."/>
            <person name="Probst A.J."/>
            <person name="Thomas B.C."/>
            <person name="Singh A."/>
            <person name="Wilkins M.J."/>
            <person name="Karaoz U."/>
            <person name="Brodie E.L."/>
            <person name="Williams K.H."/>
            <person name="Hubbard S.S."/>
            <person name="Banfield J.F."/>
        </authorList>
    </citation>
    <scope>NUCLEOTIDE SEQUENCE [LARGE SCALE GENOMIC DNA]</scope>
</reference>
<dbReference type="PRINTS" id="PR00783">
    <property type="entry name" value="MINTRINSICP"/>
</dbReference>
<dbReference type="STRING" id="1797711.A2870_01440"/>
<evidence type="ECO:0000256" key="3">
    <source>
        <dbReference type="ARBA" id="ARBA00022448"/>
    </source>
</evidence>
<evidence type="ECO:0000256" key="5">
    <source>
        <dbReference type="ARBA" id="ARBA00022692"/>
    </source>
</evidence>
<evidence type="ECO:0000256" key="6">
    <source>
        <dbReference type="ARBA" id="ARBA00022989"/>
    </source>
</evidence>
<protein>
    <recommendedName>
        <fullName evidence="12">Aquaporin</fullName>
    </recommendedName>
</protein>
<sequence>MKISSFVNPFVDWRAYICEFFGTFVIVVISGGTLLANKFWGELGALGVALSFGLVVAVAMYSTIHISGAHLNPAITLSLWLSGKMKTFQAVMYILFQIAASFAAAVTLLYIFGSRAIDFSLGAPSIGAGVSFQSAVVVEALATAFLVFAYFATIVDKKGPISFGPLVVGLAVLVSVLFSYSISGGSLNPARVVGPLSLIYKWDDLILYIIGASGGSLFGIVYDFLFLKKSKK</sequence>
<dbReference type="SUPFAM" id="SSF81338">
    <property type="entry name" value="Aquaporin-like"/>
    <property type="match status" value="1"/>
</dbReference>
<evidence type="ECO:0008006" key="12">
    <source>
        <dbReference type="Google" id="ProtNLM"/>
    </source>
</evidence>
<name>A0A1F5G678_9BACT</name>
<dbReference type="EMBL" id="MFAZ01000014">
    <property type="protein sequence ID" value="OGD87390.1"/>
    <property type="molecule type" value="Genomic_DNA"/>
</dbReference>
<keyword evidence="5 8" id="KW-0812">Transmembrane</keyword>
<comment type="subcellular location">
    <subcellularLocation>
        <location evidence="1">Cell membrane</location>
        <topology evidence="1">Multi-pass membrane protein</topology>
    </subcellularLocation>
</comment>
<dbReference type="PANTHER" id="PTHR19139:SF199">
    <property type="entry name" value="MIP17260P"/>
    <property type="match status" value="1"/>
</dbReference>
<dbReference type="AlphaFoldDB" id="A0A1F5G678"/>
<comment type="similarity">
    <text evidence="2 8">Belongs to the MIP/aquaporin (TC 1.A.8) family.</text>
</comment>
<evidence type="ECO:0000256" key="4">
    <source>
        <dbReference type="ARBA" id="ARBA00022475"/>
    </source>
</evidence>
<evidence type="ECO:0000256" key="2">
    <source>
        <dbReference type="ARBA" id="ARBA00006175"/>
    </source>
</evidence>
<gene>
    <name evidence="10" type="ORF">A2870_01440</name>
</gene>
<evidence type="ECO:0000256" key="1">
    <source>
        <dbReference type="ARBA" id="ARBA00004651"/>
    </source>
</evidence>
<dbReference type="InterPro" id="IPR022357">
    <property type="entry name" value="MIP_CS"/>
</dbReference>
<keyword evidence="7 9" id="KW-0472">Membrane</keyword>
<comment type="caution">
    <text evidence="10">The sequence shown here is derived from an EMBL/GenBank/DDBJ whole genome shotgun (WGS) entry which is preliminary data.</text>
</comment>
<feature type="transmembrane region" description="Helical" evidence="9">
    <location>
        <begin position="20"/>
        <end position="40"/>
    </location>
</feature>
<feature type="transmembrane region" description="Helical" evidence="9">
    <location>
        <begin position="46"/>
        <end position="69"/>
    </location>
</feature>
<proteinExistence type="inferred from homology"/>
<evidence type="ECO:0000313" key="11">
    <source>
        <dbReference type="Proteomes" id="UP000179102"/>
    </source>
</evidence>
<organism evidence="10 11">
    <name type="scientific">Candidatus Curtissbacteria bacterium RIFCSPHIGHO2_01_FULL_41_11</name>
    <dbReference type="NCBI Taxonomy" id="1797711"/>
    <lineage>
        <taxon>Bacteria</taxon>
        <taxon>Candidatus Curtissiibacteriota</taxon>
    </lineage>
</organism>
<dbReference type="GO" id="GO:0015250">
    <property type="term" value="F:water channel activity"/>
    <property type="evidence" value="ECO:0007669"/>
    <property type="project" value="TreeGrafter"/>
</dbReference>
<feature type="transmembrane region" description="Helical" evidence="9">
    <location>
        <begin position="90"/>
        <end position="112"/>
    </location>
</feature>
<evidence type="ECO:0000256" key="7">
    <source>
        <dbReference type="ARBA" id="ARBA00023136"/>
    </source>
</evidence>
<dbReference type="GO" id="GO:0005886">
    <property type="term" value="C:plasma membrane"/>
    <property type="evidence" value="ECO:0007669"/>
    <property type="project" value="UniProtKB-SubCell"/>
</dbReference>
<dbReference type="Gene3D" id="1.20.1080.10">
    <property type="entry name" value="Glycerol uptake facilitator protein"/>
    <property type="match status" value="1"/>
</dbReference>
<keyword evidence="3 8" id="KW-0813">Transport</keyword>
<dbReference type="InterPro" id="IPR000425">
    <property type="entry name" value="MIP"/>
</dbReference>
<dbReference type="Proteomes" id="UP000179102">
    <property type="component" value="Unassembled WGS sequence"/>
</dbReference>
<evidence type="ECO:0000256" key="8">
    <source>
        <dbReference type="RuleBase" id="RU000477"/>
    </source>
</evidence>
<keyword evidence="4" id="KW-1003">Cell membrane</keyword>
<evidence type="ECO:0000256" key="9">
    <source>
        <dbReference type="SAM" id="Phobius"/>
    </source>
</evidence>
<dbReference type="PROSITE" id="PS00221">
    <property type="entry name" value="MIP"/>
    <property type="match status" value="1"/>
</dbReference>
<feature type="transmembrane region" description="Helical" evidence="9">
    <location>
        <begin position="132"/>
        <end position="151"/>
    </location>
</feature>
<dbReference type="InterPro" id="IPR023271">
    <property type="entry name" value="Aquaporin-like"/>
</dbReference>
<keyword evidence="6 9" id="KW-1133">Transmembrane helix</keyword>
<feature type="transmembrane region" description="Helical" evidence="9">
    <location>
        <begin position="163"/>
        <end position="185"/>
    </location>
</feature>
<accession>A0A1F5G678</accession>
<feature type="transmembrane region" description="Helical" evidence="9">
    <location>
        <begin position="205"/>
        <end position="227"/>
    </location>
</feature>
<dbReference type="PANTHER" id="PTHR19139">
    <property type="entry name" value="AQUAPORIN TRANSPORTER"/>
    <property type="match status" value="1"/>
</dbReference>